<evidence type="ECO:0000256" key="3">
    <source>
        <dbReference type="SAM" id="MobiDB-lite"/>
    </source>
</evidence>
<keyword evidence="2" id="KW-0611">Plant defense</keyword>
<dbReference type="PANTHER" id="PTHR35771:SF3">
    <property type="entry name" value="TRANSMEMBRANE PROTEIN"/>
    <property type="match status" value="1"/>
</dbReference>
<dbReference type="Pfam" id="PF17232">
    <property type="entry name" value="Pep1_7"/>
    <property type="match status" value="1"/>
</dbReference>
<dbReference type="GeneID" id="108979519"/>
<feature type="transmembrane region" description="Helical" evidence="4">
    <location>
        <begin position="20"/>
        <end position="42"/>
    </location>
</feature>
<comment type="similarity">
    <text evidence="1">Belongs to the brassicaceae elicitor peptide family.</text>
</comment>
<reference evidence="6" key="1">
    <citation type="submission" date="2025-08" db="UniProtKB">
        <authorList>
            <consortium name="RefSeq"/>
        </authorList>
    </citation>
    <scope>IDENTIFICATION</scope>
    <source>
        <tissue evidence="6">Leaves</tissue>
    </source>
</reference>
<dbReference type="PANTHER" id="PTHR35771">
    <property type="entry name" value="TRANSMEMBRANE PROTEIN-RELATED"/>
    <property type="match status" value="1"/>
</dbReference>
<dbReference type="OrthoDB" id="1653570at2759"/>
<dbReference type="RefSeq" id="XP_018805755.1">
    <property type="nucleotide sequence ID" value="XM_018950210.2"/>
</dbReference>
<dbReference type="FunCoup" id="A0A2I4DF28">
    <property type="interactions" value="225"/>
</dbReference>
<dbReference type="Proteomes" id="UP000235220">
    <property type="component" value="Chromosome 10"/>
</dbReference>
<evidence type="ECO:0000256" key="2">
    <source>
        <dbReference type="ARBA" id="ARBA00022821"/>
    </source>
</evidence>
<dbReference type="InterPro" id="IPR035176">
    <property type="entry name" value="PEP"/>
</dbReference>
<evidence type="ECO:0000256" key="4">
    <source>
        <dbReference type="SAM" id="Phobius"/>
    </source>
</evidence>
<evidence type="ECO:0000256" key="1">
    <source>
        <dbReference type="ARBA" id="ARBA00011021"/>
    </source>
</evidence>
<dbReference type="Gramene" id="Jr10_11330_p1">
    <property type="protein sequence ID" value="cds.Jr10_11330_p1"/>
    <property type="gene ID" value="Jr10_11330"/>
</dbReference>
<keyword evidence="4" id="KW-0812">Transmembrane</keyword>
<dbReference type="AlphaFoldDB" id="A0A2I4DF28"/>
<accession>A0A2I4DF28</accession>
<evidence type="ECO:0000313" key="6">
    <source>
        <dbReference type="RefSeq" id="XP_018805755.1"/>
    </source>
</evidence>
<feature type="region of interest" description="Disordered" evidence="3">
    <location>
        <begin position="104"/>
        <end position="137"/>
    </location>
</feature>
<keyword evidence="4" id="KW-0472">Membrane</keyword>
<proteinExistence type="inferred from homology"/>
<keyword evidence="4" id="KW-1133">Transmembrane helix</keyword>
<feature type="region of interest" description="Disordered" evidence="3">
    <location>
        <begin position="49"/>
        <end position="82"/>
    </location>
</feature>
<feature type="compositionally biased region" description="Basic and acidic residues" evidence="3">
    <location>
        <begin position="121"/>
        <end position="134"/>
    </location>
</feature>
<dbReference type="KEGG" id="jre:108979519"/>
<organism evidence="5 6">
    <name type="scientific">Juglans regia</name>
    <name type="common">English walnut</name>
    <dbReference type="NCBI Taxonomy" id="51240"/>
    <lineage>
        <taxon>Eukaryota</taxon>
        <taxon>Viridiplantae</taxon>
        <taxon>Streptophyta</taxon>
        <taxon>Embryophyta</taxon>
        <taxon>Tracheophyta</taxon>
        <taxon>Spermatophyta</taxon>
        <taxon>Magnoliopsida</taxon>
        <taxon>eudicotyledons</taxon>
        <taxon>Gunneridae</taxon>
        <taxon>Pentapetalae</taxon>
        <taxon>rosids</taxon>
        <taxon>fabids</taxon>
        <taxon>Fagales</taxon>
        <taxon>Juglandaceae</taxon>
        <taxon>Juglans</taxon>
    </lineage>
</organism>
<keyword evidence="5" id="KW-1185">Reference proteome</keyword>
<gene>
    <name evidence="6" type="primary">LOC108979519</name>
</gene>
<evidence type="ECO:0000313" key="5">
    <source>
        <dbReference type="Proteomes" id="UP000235220"/>
    </source>
</evidence>
<sequence length="175" mass="19907">MSDFGDDELSIESYRSIPWLIWIQLLILVLLFFLLYCFTLFVPADHHSDDQTTSTTASSTYTSQLVSSETQRHRSIPKRNTTTNVTNSCLETITQVGGGIIKRSEIGTSTSRRSRRSRRSSVREAEDQVTERESSSAVTPKYYHPCDYFRQATIAFLKCLGLDSTRDQNSFRGES</sequence>
<protein>
    <submittedName>
        <fullName evidence="6">Uncharacterized protein LOC108979519</fullName>
    </submittedName>
</protein>
<dbReference type="GO" id="GO:0045087">
    <property type="term" value="P:innate immune response"/>
    <property type="evidence" value="ECO:0007669"/>
    <property type="project" value="InterPro"/>
</dbReference>
<feature type="compositionally biased region" description="Low complexity" evidence="3">
    <location>
        <begin position="51"/>
        <end position="64"/>
    </location>
</feature>
<name>A0A2I4DF28_JUGRE</name>